<sequence>MIIAVSGCLLGENIRHNGGHKRDTFITDELGKHAEYISFCPEDLAFGTPRDSIRLITATEGIIVQNNVTSEDVTPLLTKTSKEELNRIAEHPLCGIILKSKSPSCGLGSTVLYRTNGYSETKGNGVFAQMCKEKFPLLPMEEEGRLLDPWLRENFIMQLFAYHDFETFKASIPTMKDLVAYHQSYKFMLQSKNDDNYMKLGNIVGNHNNDSFQVVLSTYETLFKETISHKSSIGKTRNVLEHMAGFLKKEISEVEKKTLHEQICDYTHKIIPLITPLSTIDMLAKNYNINYLLGQKFLHPYPKELALRSDLKSSK</sequence>
<gene>
    <name evidence="2" type="ORF">PGH07_01805</name>
</gene>
<feature type="domain" description="DUF1722" evidence="1">
    <location>
        <begin position="186"/>
        <end position="302"/>
    </location>
</feature>
<dbReference type="Pfam" id="PF04463">
    <property type="entry name" value="2-thiour_desulf"/>
    <property type="match status" value="1"/>
</dbReference>
<dbReference type="InterPro" id="IPR007553">
    <property type="entry name" value="2-thiour_desulf"/>
</dbReference>
<reference evidence="2" key="1">
    <citation type="submission" date="2023-01" db="EMBL/GenBank/DDBJ databases">
        <title>Sulfurovum sp. zt1-1 genome assembly.</title>
        <authorList>
            <person name="Wang J."/>
        </authorList>
    </citation>
    <scope>NUCLEOTIDE SEQUENCE</scope>
    <source>
        <strain evidence="2">Zt1-1</strain>
    </source>
</reference>
<dbReference type="PANTHER" id="PTHR30087">
    <property type="entry name" value="INNER MEMBRANE PROTEIN"/>
    <property type="match status" value="1"/>
</dbReference>
<dbReference type="InterPro" id="IPR013560">
    <property type="entry name" value="DUF1722"/>
</dbReference>
<evidence type="ECO:0000313" key="3">
    <source>
        <dbReference type="Proteomes" id="UP001169069"/>
    </source>
</evidence>
<dbReference type="PANTHER" id="PTHR30087:SF0">
    <property type="entry name" value="INNER MEMBRANE PROTEIN"/>
    <property type="match status" value="1"/>
</dbReference>
<comment type="caution">
    <text evidence="2">The sequence shown here is derived from an EMBL/GenBank/DDBJ whole genome shotgun (WGS) entry which is preliminary data.</text>
</comment>
<dbReference type="Pfam" id="PF08349">
    <property type="entry name" value="DUF1722"/>
    <property type="match status" value="1"/>
</dbReference>
<proteinExistence type="predicted"/>
<organism evidence="2 3">
    <name type="scientific">Sulfurovum zhangzhouensis</name>
    <dbReference type="NCBI Taxonomy" id="3019067"/>
    <lineage>
        <taxon>Bacteria</taxon>
        <taxon>Pseudomonadati</taxon>
        <taxon>Campylobacterota</taxon>
        <taxon>Epsilonproteobacteria</taxon>
        <taxon>Campylobacterales</taxon>
        <taxon>Sulfurovaceae</taxon>
        <taxon>Sulfurovum</taxon>
    </lineage>
</organism>
<name>A0ABT7QVP3_9BACT</name>
<accession>A0ABT7QVP3</accession>
<dbReference type="RefSeq" id="WP_289412184.1">
    <property type="nucleotide sequence ID" value="NZ_JAQIBD010000001.1"/>
</dbReference>
<protein>
    <submittedName>
        <fullName evidence="2">DUF523 and DUF1722 domain-containing protein</fullName>
    </submittedName>
</protein>
<dbReference type="Proteomes" id="UP001169069">
    <property type="component" value="Unassembled WGS sequence"/>
</dbReference>
<evidence type="ECO:0000313" key="2">
    <source>
        <dbReference type="EMBL" id="MDM5270908.1"/>
    </source>
</evidence>
<dbReference type="EMBL" id="JAQIBD010000001">
    <property type="protein sequence ID" value="MDM5270908.1"/>
    <property type="molecule type" value="Genomic_DNA"/>
</dbReference>
<keyword evidence="3" id="KW-1185">Reference proteome</keyword>
<evidence type="ECO:0000259" key="1">
    <source>
        <dbReference type="Pfam" id="PF08349"/>
    </source>
</evidence>